<dbReference type="InterPro" id="IPR020472">
    <property type="entry name" value="WD40_PAC1"/>
</dbReference>
<dbReference type="FunFam" id="2.130.10.10:FF:000602">
    <property type="entry name" value="Periodic tryptophan protein 2"/>
    <property type="match status" value="1"/>
</dbReference>
<dbReference type="EMBL" id="BDGI01000128">
    <property type="protein sequence ID" value="GAV29608.1"/>
    <property type="molecule type" value="Genomic_DNA"/>
</dbReference>
<name>A0A1Q2YJ76_9ASCO</name>
<evidence type="ECO:0000313" key="8">
    <source>
        <dbReference type="EMBL" id="GAV29608.1"/>
    </source>
</evidence>
<dbReference type="PROSITE" id="PS50082">
    <property type="entry name" value="WD_REPEATS_2"/>
    <property type="match status" value="5"/>
</dbReference>
<proteinExistence type="inferred from homology"/>
<dbReference type="PROSITE" id="PS50294">
    <property type="entry name" value="WD_REPEATS_REGION"/>
    <property type="match status" value="4"/>
</dbReference>
<dbReference type="PANTHER" id="PTHR19858">
    <property type="entry name" value="WD40 REPEAT PROTEIN"/>
    <property type="match status" value="1"/>
</dbReference>
<dbReference type="InterPro" id="IPR036322">
    <property type="entry name" value="WD40_repeat_dom_sf"/>
</dbReference>
<dbReference type="InterPro" id="IPR011044">
    <property type="entry name" value="Quino_amine_DH_bsu"/>
</dbReference>
<feature type="repeat" description="WD" evidence="5">
    <location>
        <begin position="186"/>
        <end position="218"/>
    </location>
</feature>
<evidence type="ECO:0000256" key="2">
    <source>
        <dbReference type="ARBA" id="ARBA00022553"/>
    </source>
</evidence>
<dbReference type="GO" id="GO:0032040">
    <property type="term" value="C:small-subunit processome"/>
    <property type="evidence" value="ECO:0007669"/>
    <property type="project" value="TreeGrafter"/>
</dbReference>
<dbReference type="SMART" id="SM00320">
    <property type="entry name" value="WD40"/>
    <property type="match status" value="13"/>
</dbReference>
<dbReference type="InterPro" id="IPR027145">
    <property type="entry name" value="PWP2"/>
</dbReference>
<dbReference type="SUPFAM" id="SSF50969">
    <property type="entry name" value="YVTN repeat-like/Quinoprotein amine dehydrogenase"/>
    <property type="match status" value="1"/>
</dbReference>
<dbReference type="GO" id="GO:0000028">
    <property type="term" value="P:ribosomal small subunit assembly"/>
    <property type="evidence" value="ECO:0007669"/>
    <property type="project" value="TreeGrafter"/>
</dbReference>
<evidence type="ECO:0000256" key="3">
    <source>
        <dbReference type="ARBA" id="ARBA00022574"/>
    </source>
</evidence>
<feature type="repeat" description="WD" evidence="5">
    <location>
        <begin position="457"/>
        <end position="491"/>
    </location>
</feature>
<feature type="repeat" description="WD" evidence="5">
    <location>
        <begin position="142"/>
        <end position="183"/>
    </location>
</feature>
<evidence type="ECO:0000256" key="5">
    <source>
        <dbReference type="PROSITE-ProRule" id="PRU00221"/>
    </source>
</evidence>
<dbReference type="SUPFAM" id="SSF50978">
    <property type="entry name" value="WD40 repeat-like"/>
    <property type="match status" value="2"/>
</dbReference>
<dbReference type="InterPro" id="IPR007148">
    <property type="entry name" value="SSU_processome_Utp12"/>
</dbReference>
<keyword evidence="9" id="KW-1185">Reference proteome</keyword>
<accession>A0A1Q2YJ76</accession>
<dbReference type="InterPro" id="IPR019775">
    <property type="entry name" value="WD40_repeat_CS"/>
</dbReference>
<feature type="region of interest" description="Disordered" evidence="6">
    <location>
        <begin position="641"/>
        <end position="663"/>
    </location>
</feature>
<evidence type="ECO:0000256" key="1">
    <source>
        <dbReference type="ARBA" id="ARBA00010226"/>
    </source>
</evidence>
<keyword evidence="3 5" id="KW-0853">WD repeat</keyword>
<reference evidence="8 9" key="1">
    <citation type="submission" date="2016-08" db="EMBL/GenBank/DDBJ databases">
        <title>Whole genome shotgun sequence of Pichia membranifaciens KS47-1.</title>
        <authorList>
            <person name="Konishi M."/>
            <person name="Ishida M."/>
            <person name="Arakawa T."/>
            <person name="Kato Y."/>
            <person name="Horiuchi J."/>
        </authorList>
    </citation>
    <scope>NUCLEOTIDE SEQUENCE [LARGE SCALE GENOMIC DNA]</scope>
    <source>
        <strain evidence="8 9">KS47-1</strain>
    </source>
</reference>
<comment type="caution">
    <text evidence="8">The sequence shown here is derived from an EMBL/GenBank/DDBJ whole genome shotgun (WGS) entry which is preliminary data.</text>
</comment>
<dbReference type="PRINTS" id="PR00320">
    <property type="entry name" value="GPROTEINBRPT"/>
</dbReference>
<evidence type="ECO:0000256" key="4">
    <source>
        <dbReference type="ARBA" id="ARBA00022737"/>
    </source>
</evidence>
<organism evidence="8 9">
    <name type="scientific">Pichia membranifaciens</name>
    <dbReference type="NCBI Taxonomy" id="4926"/>
    <lineage>
        <taxon>Eukaryota</taxon>
        <taxon>Fungi</taxon>
        <taxon>Dikarya</taxon>
        <taxon>Ascomycota</taxon>
        <taxon>Saccharomycotina</taxon>
        <taxon>Pichiomycetes</taxon>
        <taxon>Pichiales</taxon>
        <taxon>Pichiaceae</taxon>
        <taxon>Pichia</taxon>
    </lineage>
</organism>
<dbReference type="InterPro" id="IPR015943">
    <property type="entry name" value="WD40/YVTN_repeat-like_dom_sf"/>
</dbReference>
<sequence>MKSDFKFSNLLGTVYRQGNLVFSPDGTCLLSPVGNRVSVFDLIHSKSFTFNYEHRKNISAIAINPQGSLLMTIDEDGRAILVNFKARTVLHHFNFKNKVRSIEFSPDGTHFAVAAGRFVEVWKTPDLAEDRQFAPFVRYRVYAGHYNDVTAVTWSNDSRFILSASKDMTARIFSLHSKDKSVKMSLAGHRDYVVKAFFDSTQELIYTVSKDGAIFRWEYTERPGEEELPEEDKTMTWRIISKNFFFSDASLKCCTFHSKSNLLIVGFGNGEFRLYEMPSFTLIQQLSMGSNGISAITINSSGEWIAFGSQTMGQLLVYEWQSESYILRQQGHFDSMNALAYSPDGSRIVTASEDGKIKIWDIVSGFCLATFDEHQSSVTGVAFAKRGQVMFSSSLDGTVRAWDLIRFRNFRTFTSTSRIQFSSVAVDPSGEIVAAGSLDNFDIQIWSVQTSQLLDQLSGHEGPISYLSFGSEANAKLASASWDKTARVWDIFGRTQASEPFDLTSECLALSMRPDSKEFAVSTMDGKISFFDIENGRMIREIDGRKDILQGRYKEDEFASANSKRGKHFTTIAYSFDGLTLVAGGNNNSICMYDLPNEVLLRRFKISLNMQLNGTLEYLNSKNIVDGNAVDLVDRSGELSDAEESHKADLRLPGSHRGDAGLRSTRPEVRVMSVGFSPTANAFAAASTEGLLVYSVDDSMIFDPIDLDMDVTPENTLQCLKEGEYLNAIAMAFRLNERYLIHKVYEGVSKDDIPLVAKDLPAIYVPRILEFIGSIAMESQHVEFNLFWIQNLITAHGKFITKNKHMFVKGLRSIQRFLSRVVKEVIGYGHKVNYLVEFLLVSFKTESLALDIKHEDEDVIIEDVEADDAAGNCQDVEVEEESGDENKEDDDEGWFGPGDEEKKYTDNFSNSDSDSEDDEDGEEDN</sequence>
<dbReference type="OrthoDB" id="3142434at2759"/>
<gene>
    <name evidence="8" type="ORF">PMKS-003109</name>
</gene>
<dbReference type="Pfam" id="PF04003">
    <property type="entry name" value="Utp12"/>
    <property type="match status" value="1"/>
</dbReference>
<feature type="compositionally biased region" description="Acidic residues" evidence="6">
    <location>
        <begin position="876"/>
        <end position="893"/>
    </location>
</feature>
<dbReference type="CDD" id="cd00200">
    <property type="entry name" value="WD40"/>
    <property type="match status" value="1"/>
</dbReference>
<feature type="domain" description="Small-subunit processome Utp12" evidence="7">
    <location>
        <begin position="736"/>
        <end position="825"/>
    </location>
</feature>
<keyword evidence="2" id="KW-0597">Phosphoprotein</keyword>
<dbReference type="PROSITE" id="PS00678">
    <property type="entry name" value="WD_REPEATS_1"/>
    <property type="match status" value="3"/>
</dbReference>
<dbReference type="Proteomes" id="UP000186136">
    <property type="component" value="Unassembled WGS sequence"/>
</dbReference>
<dbReference type="InterPro" id="IPR001680">
    <property type="entry name" value="WD40_rpt"/>
</dbReference>
<keyword evidence="4" id="KW-0677">Repeat</keyword>
<dbReference type="GO" id="GO:0000462">
    <property type="term" value="P:maturation of SSU-rRNA from tricistronic rRNA transcript (SSU-rRNA, 5.8S rRNA, LSU-rRNA)"/>
    <property type="evidence" value="ECO:0007669"/>
    <property type="project" value="TreeGrafter"/>
</dbReference>
<comment type="similarity">
    <text evidence="1">Belongs to the WD repeat PWP2 family.</text>
</comment>
<feature type="compositionally biased region" description="Acidic residues" evidence="6">
    <location>
        <begin position="913"/>
        <end position="925"/>
    </location>
</feature>
<evidence type="ECO:0000313" key="9">
    <source>
        <dbReference type="Proteomes" id="UP000186136"/>
    </source>
</evidence>
<dbReference type="GO" id="GO:0034388">
    <property type="term" value="C:Pwp2p-containing subcomplex of 90S preribosome"/>
    <property type="evidence" value="ECO:0007669"/>
    <property type="project" value="TreeGrafter"/>
</dbReference>
<feature type="region of interest" description="Disordered" evidence="6">
    <location>
        <begin position="870"/>
        <end position="925"/>
    </location>
</feature>
<dbReference type="PANTHER" id="PTHR19858:SF0">
    <property type="entry name" value="PERIODIC TRYPTOPHAN PROTEIN 2 HOMOLOG"/>
    <property type="match status" value="1"/>
</dbReference>
<protein>
    <recommendedName>
        <fullName evidence="7">Small-subunit processome Utp12 domain-containing protein</fullName>
    </recommendedName>
</protein>
<dbReference type="Pfam" id="PF00400">
    <property type="entry name" value="WD40"/>
    <property type="match status" value="5"/>
</dbReference>
<evidence type="ECO:0000256" key="6">
    <source>
        <dbReference type="SAM" id="MobiDB-lite"/>
    </source>
</evidence>
<dbReference type="Gene3D" id="2.130.10.10">
    <property type="entry name" value="YVTN repeat-like/Quinoprotein amine dehydrogenase"/>
    <property type="match status" value="3"/>
</dbReference>
<feature type="repeat" description="WD" evidence="5">
    <location>
        <begin position="371"/>
        <end position="404"/>
    </location>
</feature>
<evidence type="ECO:0000259" key="7">
    <source>
        <dbReference type="Pfam" id="PF04003"/>
    </source>
</evidence>
<feature type="repeat" description="WD" evidence="5">
    <location>
        <begin position="329"/>
        <end position="370"/>
    </location>
</feature>
<dbReference type="AlphaFoldDB" id="A0A1Q2YJ76"/>